<feature type="domain" description="MYND-type" evidence="5">
    <location>
        <begin position="8"/>
        <end position="45"/>
    </location>
</feature>
<keyword evidence="3" id="KW-0862">Zinc</keyword>
<evidence type="ECO:0000313" key="6">
    <source>
        <dbReference type="EMBL" id="KAK3052705.1"/>
    </source>
</evidence>
<reference evidence="6" key="1">
    <citation type="submission" date="2023-04" db="EMBL/GenBank/DDBJ databases">
        <title>Black Yeasts Isolated from many extreme environments.</title>
        <authorList>
            <person name="Coleine C."/>
            <person name="Stajich J.E."/>
            <person name="Selbmann L."/>
        </authorList>
    </citation>
    <scope>NUCLEOTIDE SEQUENCE</scope>
    <source>
        <strain evidence="6">CCFEE 5312</strain>
    </source>
</reference>
<dbReference type="PANTHER" id="PTHR10237">
    <property type="entry name" value="DEFORMED EPIDERMAL AUTOREGULATORY FACTOR 1 HOMOLOG SUPPRESSIN"/>
    <property type="match status" value="1"/>
</dbReference>
<proteinExistence type="predicted"/>
<keyword evidence="1" id="KW-0479">Metal-binding</keyword>
<dbReference type="AlphaFoldDB" id="A0AAJ0G8T6"/>
<dbReference type="InterPro" id="IPR002893">
    <property type="entry name" value="Znf_MYND"/>
</dbReference>
<dbReference type="SUPFAM" id="SSF81383">
    <property type="entry name" value="F-box domain"/>
    <property type="match status" value="1"/>
</dbReference>
<evidence type="ECO:0000256" key="1">
    <source>
        <dbReference type="ARBA" id="ARBA00022723"/>
    </source>
</evidence>
<dbReference type="Gene3D" id="6.10.140.2220">
    <property type="match status" value="1"/>
</dbReference>
<dbReference type="Proteomes" id="UP001271007">
    <property type="component" value="Unassembled WGS sequence"/>
</dbReference>
<dbReference type="InterPro" id="IPR036047">
    <property type="entry name" value="F-box-like_dom_sf"/>
</dbReference>
<evidence type="ECO:0000313" key="7">
    <source>
        <dbReference type="Proteomes" id="UP001271007"/>
    </source>
</evidence>
<comment type="caution">
    <text evidence="6">The sequence shown here is derived from an EMBL/GenBank/DDBJ whole genome shotgun (WGS) entry which is preliminary data.</text>
</comment>
<sequence length="351" mass="38603">MASNKGTCATCGKANSSKQCGRCRQVFYCSPECQKTDWKQHKEDCSPPDTLSALRNLNAPPSTASTIDNPASSIMLKALNTAEIRMAVFSLLPAKVLLVVQGVCRSWYHTIALETTLQQRLFFAAGPGELVTPAYEDDSKIALALKPRNKRQLDHANDVCKRSHLTKYLLGAEVKTSTELEDADIPIVLNPFFTKLWPQDPCNMTNIAYLTLSGQIKGASWKRLQSKGASWRRMQLTSPPMVQFDASIWATPITGPGTAGRPGQQLRPSTGHVATGVTLGHVADLLATIPKKLDLHWMMVDGHAWWARSTDAVMDRDPDAEQVEYFNTCRWGAYTNPSNGVPFPGFIGGRI</sequence>
<dbReference type="GO" id="GO:0005634">
    <property type="term" value="C:nucleus"/>
    <property type="evidence" value="ECO:0007669"/>
    <property type="project" value="TreeGrafter"/>
</dbReference>
<dbReference type="Pfam" id="PF01753">
    <property type="entry name" value="zf-MYND"/>
    <property type="match status" value="1"/>
</dbReference>
<dbReference type="GO" id="GO:0008270">
    <property type="term" value="F:zinc ion binding"/>
    <property type="evidence" value="ECO:0007669"/>
    <property type="project" value="UniProtKB-KW"/>
</dbReference>
<evidence type="ECO:0000256" key="2">
    <source>
        <dbReference type="ARBA" id="ARBA00022771"/>
    </source>
</evidence>
<evidence type="ECO:0000256" key="4">
    <source>
        <dbReference type="PROSITE-ProRule" id="PRU00134"/>
    </source>
</evidence>
<evidence type="ECO:0000256" key="3">
    <source>
        <dbReference type="ARBA" id="ARBA00022833"/>
    </source>
</evidence>
<name>A0AAJ0G8T6_9PEZI</name>
<dbReference type="PANTHER" id="PTHR10237:SF14">
    <property type="entry name" value="MYND-TYPE DOMAIN-CONTAINING PROTEIN"/>
    <property type="match status" value="1"/>
</dbReference>
<evidence type="ECO:0000259" key="5">
    <source>
        <dbReference type="PROSITE" id="PS50865"/>
    </source>
</evidence>
<accession>A0AAJ0G8T6</accession>
<dbReference type="SUPFAM" id="SSF144232">
    <property type="entry name" value="HIT/MYND zinc finger-like"/>
    <property type="match status" value="1"/>
</dbReference>
<dbReference type="InterPro" id="IPR024119">
    <property type="entry name" value="TF_DEAF-1"/>
</dbReference>
<dbReference type="GO" id="GO:0000981">
    <property type="term" value="F:DNA-binding transcription factor activity, RNA polymerase II-specific"/>
    <property type="evidence" value="ECO:0007669"/>
    <property type="project" value="TreeGrafter"/>
</dbReference>
<keyword evidence="7" id="KW-1185">Reference proteome</keyword>
<gene>
    <name evidence="6" type="ORF">LTR09_006187</name>
</gene>
<keyword evidence="2 4" id="KW-0863">Zinc-finger</keyword>
<dbReference type="PROSITE" id="PS50865">
    <property type="entry name" value="ZF_MYND_2"/>
    <property type="match status" value="1"/>
</dbReference>
<dbReference type="PROSITE" id="PS01360">
    <property type="entry name" value="ZF_MYND_1"/>
    <property type="match status" value="1"/>
</dbReference>
<protein>
    <recommendedName>
        <fullName evidence="5">MYND-type domain-containing protein</fullName>
    </recommendedName>
</protein>
<organism evidence="6 7">
    <name type="scientific">Extremus antarcticus</name>
    <dbReference type="NCBI Taxonomy" id="702011"/>
    <lineage>
        <taxon>Eukaryota</taxon>
        <taxon>Fungi</taxon>
        <taxon>Dikarya</taxon>
        <taxon>Ascomycota</taxon>
        <taxon>Pezizomycotina</taxon>
        <taxon>Dothideomycetes</taxon>
        <taxon>Dothideomycetidae</taxon>
        <taxon>Mycosphaerellales</taxon>
        <taxon>Extremaceae</taxon>
        <taxon>Extremus</taxon>
    </lineage>
</organism>
<dbReference type="EMBL" id="JAWDJX010000019">
    <property type="protein sequence ID" value="KAK3052705.1"/>
    <property type="molecule type" value="Genomic_DNA"/>
</dbReference>